<organism evidence="5 6">
    <name type="scientific">Thraustotheca clavata</name>
    <dbReference type="NCBI Taxonomy" id="74557"/>
    <lineage>
        <taxon>Eukaryota</taxon>
        <taxon>Sar</taxon>
        <taxon>Stramenopiles</taxon>
        <taxon>Oomycota</taxon>
        <taxon>Saprolegniomycetes</taxon>
        <taxon>Saprolegniales</taxon>
        <taxon>Achlyaceae</taxon>
        <taxon>Thraustotheca</taxon>
    </lineage>
</organism>
<dbReference type="PANTHER" id="PTHR11722">
    <property type="entry name" value="60S RIBOSOMAL PROTEIN L13"/>
    <property type="match status" value="1"/>
</dbReference>
<evidence type="ECO:0000313" key="6">
    <source>
        <dbReference type="Proteomes" id="UP000243217"/>
    </source>
</evidence>
<evidence type="ECO:0000256" key="3">
    <source>
        <dbReference type="ARBA" id="ARBA00023274"/>
    </source>
</evidence>
<protein>
    <recommendedName>
        <fullName evidence="4">60S ribosomal protein L13</fullName>
    </recommendedName>
</protein>
<dbReference type="GO" id="GO:0003723">
    <property type="term" value="F:RNA binding"/>
    <property type="evidence" value="ECO:0007669"/>
    <property type="project" value="TreeGrafter"/>
</dbReference>
<reference evidence="5 6" key="1">
    <citation type="journal article" date="2014" name="Genome Biol. Evol.">
        <title>The secreted proteins of Achlya hypogyna and Thraustotheca clavata identify the ancestral oomycete secretome and reveal gene acquisitions by horizontal gene transfer.</title>
        <authorList>
            <person name="Misner I."/>
            <person name="Blouin N."/>
            <person name="Leonard G."/>
            <person name="Richards T.A."/>
            <person name="Lane C.E."/>
        </authorList>
    </citation>
    <scope>NUCLEOTIDE SEQUENCE [LARGE SCALE GENOMIC DNA]</scope>
    <source>
        <strain evidence="5 6">ATCC 34112</strain>
    </source>
</reference>
<evidence type="ECO:0000256" key="1">
    <source>
        <dbReference type="ARBA" id="ARBA00005640"/>
    </source>
</evidence>
<dbReference type="HAMAP" id="MF_00499">
    <property type="entry name" value="Ribosomal_eL13"/>
    <property type="match status" value="1"/>
</dbReference>
<accession>A0A1V9ZEJ6</accession>
<gene>
    <name evidence="5" type="ORF">THRCLA_07284</name>
</gene>
<dbReference type="Gene3D" id="1.20.5.110">
    <property type="match status" value="1"/>
</dbReference>
<keyword evidence="3 4" id="KW-0687">Ribonucleoprotein</keyword>
<sequence>MVKHNNVIPNGHFHKDWQNRIKTWFDQASKKKSRRLTRKAKAAAIAPRPAAGLLRPAVHCPTVKYGSKVRAGRGFTLDELKEAGISRKQALTIGIAVDYRRTNKSVESLQANVQRLKTYKSKLVVFPRKRASKPKHGDSTLEETKNAVQHTGAILPIARVSKDIATAKITDDMKKTSVVNTLRLARADARLVGLRKKKAAEKAAADN</sequence>
<dbReference type="OrthoDB" id="10264538at2759"/>
<evidence type="ECO:0000313" key="5">
    <source>
        <dbReference type="EMBL" id="OQR96435.1"/>
    </source>
</evidence>
<name>A0A1V9ZEJ6_9STRA</name>
<dbReference type="Pfam" id="PF01294">
    <property type="entry name" value="Ribosomal_L13e"/>
    <property type="match status" value="1"/>
</dbReference>
<proteinExistence type="inferred from homology"/>
<dbReference type="InterPro" id="IPR018256">
    <property type="entry name" value="Ribosomal_eL13_CS"/>
</dbReference>
<evidence type="ECO:0000256" key="4">
    <source>
        <dbReference type="RuleBase" id="RU000572"/>
    </source>
</evidence>
<dbReference type="STRING" id="74557.A0A1V9ZEJ6"/>
<keyword evidence="2 4" id="KW-0689">Ribosomal protein</keyword>
<evidence type="ECO:0000256" key="2">
    <source>
        <dbReference type="ARBA" id="ARBA00022980"/>
    </source>
</evidence>
<comment type="caution">
    <text evidence="5">The sequence shown here is derived from an EMBL/GenBank/DDBJ whole genome shotgun (WGS) entry which is preliminary data.</text>
</comment>
<dbReference type="InterPro" id="IPR001380">
    <property type="entry name" value="Ribosomal_eL13"/>
</dbReference>
<dbReference type="AlphaFoldDB" id="A0A1V9ZEJ6"/>
<dbReference type="Proteomes" id="UP000243217">
    <property type="component" value="Unassembled WGS sequence"/>
</dbReference>
<dbReference type="GO" id="GO:0022625">
    <property type="term" value="C:cytosolic large ribosomal subunit"/>
    <property type="evidence" value="ECO:0007669"/>
    <property type="project" value="TreeGrafter"/>
</dbReference>
<dbReference type="GO" id="GO:0003735">
    <property type="term" value="F:structural constituent of ribosome"/>
    <property type="evidence" value="ECO:0007669"/>
    <property type="project" value="InterPro"/>
</dbReference>
<dbReference type="GO" id="GO:0006412">
    <property type="term" value="P:translation"/>
    <property type="evidence" value="ECO:0007669"/>
    <property type="project" value="InterPro"/>
</dbReference>
<dbReference type="PROSITE" id="PS01104">
    <property type="entry name" value="RIBOSOMAL_L13E"/>
    <property type="match status" value="1"/>
</dbReference>
<dbReference type="EMBL" id="JNBS01001971">
    <property type="protein sequence ID" value="OQR96435.1"/>
    <property type="molecule type" value="Genomic_DNA"/>
</dbReference>
<comment type="similarity">
    <text evidence="1 4">Belongs to the eukaryotic ribosomal protein eL13 family.</text>
</comment>
<dbReference type="PANTHER" id="PTHR11722:SF0">
    <property type="entry name" value="LARGE RIBOSOMAL SUBUNIT PROTEIN EL13"/>
    <property type="match status" value="1"/>
</dbReference>
<keyword evidence="6" id="KW-1185">Reference proteome</keyword>